<dbReference type="Gene3D" id="3.40.50.2300">
    <property type="match status" value="1"/>
</dbReference>
<evidence type="ECO:0000313" key="11">
    <source>
        <dbReference type="EMBL" id="QKM62165.1"/>
    </source>
</evidence>
<dbReference type="PANTHER" id="PTHR11920:SF335">
    <property type="entry name" value="GUANYLATE CYCLASE"/>
    <property type="match status" value="1"/>
</dbReference>
<feature type="domain" description="Guanylate cyclase" evidence="10">
    <location>
        <begin position="188"/>
        <end position="315"/>
    </location>
</feature>
<evidence type="ECO:0000256" key="5">
    <source>
        <dbReference type="ARBA" id="ARBA00023136"/>
    </source>
</evidence>
<dbReference type="InterPro" id="IPR011006">
    <property type="entry name" value="CheY-like_superfamily"/>
</dbReference>
<dbReference type="RefSeq" id="WP_173942314.1">
    <property type="nucleotide sequence ID" value="NZ_CBCSCD010000003.1"/>
</dbReference>
<evidence type="ECO:0000256" key="6">
    <source>
        <dbReference type="ARBA" id="ARBA00023239"/>
    </source>
</evidence>
<keyword evidence="7" id="KW-0597">Phosphoprotein</keyword>
<dbReference type="InterPro" id="IPR001789">
    <property type="entry name" value="Sig_transdc_resp-reg_receiver"/>
</dbReference>
<dbReference type="CDD" id="cd07302">
    <property type="entry name" value="CHD"/>
    <property type="match status" value="1"/>
</dbReference>
<dbReference type="GO" id="GO:0009190">
    <property type="term" value="P:cyclic nucleotide biosynthetic process"/>
    <property type="evidence" value="ECO:0007669"/>
    <property type="project" value="InterPro"/>
</dbReference>
<reference evidence="11 12" key="1">
    <citation type="submission" date="2018-04" db="EMBL/GenBank/DDBJ databases">
        <title>Polynucleobacter sp. LimPoW16 genome.</title>
        <authorList>
            <person name="Hahn M.W."/>
        </authorList>
    </citation>
    <scope>NUCLEOTIDE SEQUENCE [LARGE SCALE GENOMIC DNA]</scope>
    <source>
        <strain evidence="11 12">LimPoW16</strain>
    </source>
</reference>
<dbReference type="Pfam" id="PF00211">
    <property type="entry name" value="Guanylate_cyc"/>
    <property type="match status" value="1"/>
</dbReference>
<evidence type="ECO:0000256" key="7">
    <source>
        <dbReference type="PROSITE-ProRule" id="PRU00169"/>
    </source>
</evidence>
<feature type="modified residue" description="4-aspartylphosphate" evidence="7">
    <location>
        <position position="60"/>
    </location>
</feature>
<dbReference type="PROSITE" id="PS00452">
    <property type="entry name" value="GUANYLATE_CYCLASE_1"/>
    <property type="match status" value="1"/>
</dbReference>
<dbReference type="GO" id="GO:0004016">
    <property type="term" value="F:adenylate cyclase activity"/>
    <property type="evidence" value="ECO:0007669"/>
    <property type="project" value="UniProtKB-ARBA"/>
</dbReference>
<dbReference type="SUPFAM" id="SSF52172">
    <property type="entry name" value="CheY-like"/>
    <property type="match status" value="1"/>
</dbReference>
<evidence type="ECO:0000256" key="2">
    <source>
        <dbReference type="ARBA" id="ARBA00022692"/>
    </source>
</evidence>
<sequence length="362" mass="40401">MIDSTFSAFNILVVDDSRTLRKILIRELNTLGFNNILEAADGLEAIEVVRSKAVDLMLLDMEMPELDGLGVLSELKADPVYKSLPIIVISGAEQFEKTIKCIEIGAEDYLPKPFDPILLRARIFSSLEKKHLRDLDRQHLEMLNQEKQLLEVEQMKTEKLMLNILPKPIAERLKKGEKNISGSYPDVTILFSDLVGFTKMSSTTTPTNLVKLLNDLFTRFDIRAEKLGLEKIKTIGDAYMAVGGIPIPRSDHAEICADMAIGMFEDLTNFNQENNAELNMRIGMNSGPVVAGVIGFTKFSYDLWGNTVNVASRMESTSLHGRIQVSPATYEALKDIFIFEDGGLMECKGLGEIRTHLLVGRS</sequence>
<dbReference type="Proteomes" id="UP000500806">
    <property type="component" value="Chromosome"/>
</dbReference>
<keyword evidence="3" id="KW-0547">Nucleotide-binding</keyword>
<dbReference type="InterPro" id="IPR001054">
    <property type="entry name" value="A/G_cyclase"/>
</dbReference>
<dbReference type="PROSITE" id="PS50110">
    <property type="entry name" value="RESPONSE_REGULATORY"/>
    <property type="match status" value="1"/>
</dbReference>
<comment type="subcellular location">
    <subcellularLocation>
        <location evidence="1">Membrane</location>
    </subcellularLocation>
</comment>
<evidence type="ECO:0000259" key="10">
    <source>
        <dbReference type="PROSITE" id="PS50125"/>
    </source>
</evidence>
<dbReference type="SMART" id="SM00044">
    <property type="entry name" value="CYCc"/>
    <property type="match status" value="1"/>
</dbReference>
<dbReference type="SUPFAM" id="SSF55073">
    <property type="entry name" value="Nucleotide cyclase"/>
    <property type="match status" value="1"/>
</dbReference>
<evidence type="ECO:0000256" key="3">
    <source>
        <dbReference type="ARBA" id="ARBA00022741"/>
    </source>
</evidence>
<accession>A0A6M9PTP8</accession>
<evidence type="ECO:0000256" key="4">
    <source>
        <dbReference type="ARBA" id="ARBA00022989"/>
    </source>
</evidence>
<evidence type="ECO:0000256" key="1">
    <source>
        <dbReference type="ARBA" id="ARBA00004370"/>
    </source>
</evidence>
<dbReference type="PROSITE" id="PS50125">
    <property type="entry name" value="GUANYLATE_CYCLASE_2"/>
    <property type="match status" value="1"/>
</dbReference>
<evidence type="ECO:0000259" key="9">
    <source>
        <dbReference type="PROSITE" id="PS50110"/>
    </source>
</evidence>
<dbReference type="InterPro" id="IPR029787">
    <property type="entry name" value="Nucleotide_cyclase"/>
</dbReference>
<keyword evidence="12" id="KW-1185">Reference proteome</keyword>
<protein>
    <submittedName>
        <fullName evidence="11">Adenylate/guanylate cyclase domain-containing response regulator</fullName>
    </submittedName>
</protein>
<keyword evidence="2" id="KW-0812">Transmembrane</keyword>
<keyword evidence="6 8" id="KW-0456">Lyase</keyword>
<dbReference type="InterPro" id="IPR050401">
    <property type="entry name" value="Cyclic_nucleotide_synthase"/>
</dbReference>
<dbReference type="SMART" id="SM00448">
    <property type="entry name" value="REC"/>
    <property type="match status" value="1"/>
</dbReference>
<dbReference type="EMBL" id="CP028941">
    <property type="protein sequence ID" value="QKM62165.1"/>
    <property type="molecule type" value="Genomic_DNA"/>
</dbReference>
<dbReference type="GO" id="GO:0000160">
    <property type="term" value="P:phosphorelay signal transduction system"/>
    <property type="evidence" value="ECO:0007669"/>
    <property type="project" value="InterPro"/>
</dbReference>
<feature type="domain" description="Response regulatory" evidence="9">
    <location>
        <begin position="10"/>
        <end position="127"/>
    </location>
</feature>
<dbReference type="InterPro" id="IPR018297">
    <property type="entry name" value="A/G_cyclase_CS"/>
</dbReference>
<dbReference type="PANTHER" id="PTHR11920">
    <property type="entry name" value="GUANYLYL CYCLASE"/>
    <property type="match status" value="1"/>
</dbReference>
<evidence type="ECO:0000256" key="8">
    <source>
        <dbReference type="RuleBase" id="RU000405"/>
    </source>
</evidence>
<dbReference type="GO" id="GO:0000166">
    <property type="term" value="F:nucleotide binding"/>
    <property type="evidence" value="ECO:0007669"/>
    <property type="project" value="UniProtKB-KW"/>
</dbReference>
<keyword evidence="5" id="KW-0472">Membrane</keyword>
<dbReference type="KEGG" id="pani:DCO16_03175"/>
<name>A0A6M9PTP8_9BURK</name>
<evidence type="ECO:0000313" key="12">
    <source>
        <dbReference type="Proteomes" id="UP000500806"/>
    </source>
</evidence>
<keyword evidence="4" id="KW-1133">Transmembrane helix</keyword>
<comment type="similarity">
    <text evidence="8">Belongs to the adenylyl cyclase class-4/guanylyl cyclase family.</text>
</comment>
<proteinExistence type="inferred from homology"/>
<dbReference type="GO" id="GO:0016020">
    <property type="term" value="C:membrane"/>
    <property type="evidence" value="ECO:0007669"/>
    <property type="project" value="UniProtKB-SubCell"/>
</dbReference>
<dbReference type="Pfam" id="PF00072">
    <property type="entry name" value="Response_reg"/>
    <property type="match status" value="1"/>
</dbReference>
<gene>
    <name evidence="11" type="ORF">DCO16_03175</name>
</gene>
<dbReference type="AlphaFoldDB" id="A0A6M9PTP8"/>
<organism evidence="11 12">
    <name type="scientific">Polynucleobacter antarcticus</name>
    <dbReference type="NCBI Taxonomy" id="1743162"/>
    <lineage>
        <taxon>Bacteria</taxon>
        <taxon>Pseudomonadati</taxon>
        <taxon>Pseudomonadota</taxon>
        <taxon>Betaproteobacteria</taxon>
        <taxon>Burkholderiales</taxon>
        <taxon>Burkholderiaceae</taxon>
        <taxon>Polynucleobacter</taxon>
    </lineage>
</organism>
<dbReference type="Gene3D" id="3.30.70.1230">
    <property type="entry name" value="Nucleotide cyclase"/>
    <property type="match status" value="1"/>
</dbReference>